<name>A0A2P2R3Q7_RHIMU</name>
<sequence length="30" mass="3253">MSCSWLSVNQLAPALVCKPYTEASIELQGL</sequence>
<dbReference type="EMBL" id="GGEC01093357">
    <property type="protein sequence ID" value="MBX73841.1"/>
    <property type="molecule type" value="Transcribed_RNA"/>
</dbReference>
<accession>A0A2P2R3Q7</accession>
<organism evidence="1">
    <name type="scientific">Rhizophora mucronata</name>
    <name type="common">Asiatic mangrove</name>
    <dbReference type="NCBI Taxonomy" id="61149"/>
    <lineage>
        <taxon>Eukaryota</taxon>
        <taxon>Viridiplantae</taxon>
        <taxon>Streptophyta</taxon>
        <taxon>Embryophyta</taxon>
        <taxon>Tracheophyta</taxon>
        <taxon>Spermatophyta</taxon>
        <taxon>Magnoliopsida</taxon>
        <taxon>eudicotyledons</taxon>
        <taxon>Gunneridae</taxon>
        <taxon>Pentapetalae</taxon>
        <taxon>rosids</taxon>
        <taxon>fabids</taxon>
        <taxon>Malpighiales</taxon>
        <taxon>Rhizophoraceae</taxon>
        <taxon>Rhizophora</taxon>
    </lineage>
</organism>
<protein>
    <submittedName>
        <fullName evidence="1">Uncharacterized protein</fullName>
    </submittedName>
</protein>
<proteinExistence type="predicted"/>
<evidence type="ECO:0000313" key="1">
    <source>
        <dbReference type="EMBL" id="MBX73841.1"/>
    </source>
</evidence>
<reference evidence="1" key="1">
    <citation type="submission" date="2018-02" db="EMBL/GenBank/DDBJ databases">
        <title>Rhizophora mucronata_Transcriptome.</title>
        <authorList>
            <person name="Meera S.P."/>
            <person name="Sreeshan A."/>
            <person name="Augustine A."/>
        </authorList>
    </citation>
    <scope>NUCLEOTIDE SEQUENCE</scope>
    <source>
        <tissue evidence="1">Leaf</tissue>
    </source>
</reference>
<dbReference type="AlphaFoldDB" id="A0A2P2R3Q7"/>